<proteinExistence type="predicted"/>
<comment type="caution">
    <text evidence="1">The sequence shown here is derived from an EMBL/GenBank/DDBJ whole genome shotgun (WGS) entry which is preliminary data.</text>
</comment>
<reference evidence="1 2" key="1">
    <citation type="submission" date="2016-07" db="EMBL/GenBank/DDBJ databases">
        <title>Pervasive Adenine N6-methylation of Active Genes in Fungi.</title>
        <authorList>
            <consortium name="DOE Joint Genome Institute"/>
            <person name="Mondo S.J."/>
            <person name="Dannebaum R.O."/>
            <person name="Kuo R.C."/>
            <person name="Labutti K."/>
            <person name="Haridas S."/>
            <person name="Kuo A."/>
            <person name="Salamov A."/>
            <person name="Ahrendt S.R."/>
            <person name="Lipzen A."/>
            <person name="Sullivan W."/>
            <person name="Andreopoulos W.B."/>
            <person name="Clum A."/>
            <person name="Lindquist E."/>
            <person name="Daum C."/>
            <person name="Ramamoorthy G.K."/>
            <person name="Gryganskyi A."/>
            <person name="Culley D."/>
            <person name="Magnuson J.K."/>
            <person name="James T.Y."/>
            <person name="O'Malley M.A."/>
            <person name="Stajich J.E."/>
            <person name="Spatafora J.W."/>
            <person name="Visel A."/>
            <person name="Grigoriev I.V."/>
        </authorList>
    </citation>
    <scope>NUCLEOTIDE SEQUENCE [LARGE SCALE GENOMIC DNA]</scope>
    <source>
        <strain evidence="1 2">68-887.2</strain>
    </source>
</reference>
<gene>
    <name evidence="1" type="ORF">BCR39DRAFT_549624</name>
</gene>
<dbReference type="Proteomes" id="UP000193986">
    <property type="component" value="Unassembled WGS sequence"/>
</dbReference>
<organism evidence="1 2">
    <name type="scientific">Naematelia encephala</name>
    <dbReference type="NCBI Taxonomy" id="71784"/>
    <lineage>
        <taxon>Eukaryota</taxon>
        <taxon>Fungi</taxon>
        <taxon>Dikarya</taxon>
        <taxon>Basidiomycota</taxon>
        <taxon>Agaricomycotina</taxon>
        <taxon>Tremellomycetes</taxon>
        <taxon>Tremellales</taxon>
        <taxon>Naemateliaceae</taxon>
        <taxon>Naematelia</taxon>
    </lineage>
</organism>
<dbReference type="EMBL" id="MCFC01000081">
    <property type="protein sequence ID" value="ORY23268.1"/>
    <property type="molecule type" value="Genomic_DNA"/>
</dbReference>
<keyword evidence="2" id="KW-1185">Reference proteome</keyword>
<accession>A0A1Y2AL18</accession>
<protein>
    <submittedName>
        <fullName evidence="1">Uncharacterized protein</fullName>
    </submittedName>
</protein>
<dbReference type="AlphaFoldDB" id="A0A1Y2AL18"/>
<evidence type="ECO:0000313" key="2">
    <source>
        <dbReference type="Proteomes" id="UP000193986"/>
    </source>
</evidence>
<dbReference type="InParanoid" id="A0A1Y2AL18"/>
<sequence length="57" mass="6493">MSCFLHYFITIYIGFNCGLFLFPSPSCPLPPPHTYTHTPSPLLTHTRIHLYTTVPLS</sequence>
<name>A0A1Y2AL18_9TREE</name>
<evidence type="ECO:0000313" key="1">
    <source>
        <dbReference type="EMBL" id="ORY23268.1"/>
    </source>
</evidence>